<keyword evidence="4" id="KW-0833">Ubl conjugation pathway</keyword>
<organism evidence="11 12">
    <name type="scientific">Durusdinium trenchii</name>
    <dbReference type="NCBI Taxonomy" id="1381693"/>
    <lineage>
        <taxon>Eukaryota</taxon>
        <taxon>Sar</taxon>
        <taxon>Alveolata</taxon>
        <taxon>Dinophyceae</taxon>
        <taxon>Suessiales</taxon>
        <taxon>Symbiodiniaceae</taxon>
        <taxon>Durusdinium</taxon>
    </lineage>
</organism>
<dbReference type="EC" id="3.4.19.12" evidence="2"/>
<dbReference type="SUPFAM" id="SSF47473">
    <property type="entry name" value="EF-hand"/>
    <property type="match status" value="1"/>
</dbReference>
<keyword evidence="8" id="KW-0175">Coiled coil</keyword>
<feature type="region of interest" description="Disordered" evidence="9">
    <location>
        <begin position="640"/>
        <end position="659"/>
    </location>
</feature>
<evidence type="ECO:0000256" key="7">
    <source>
        <dbReference type="ARBA" id="ARBA00022837"/>
    </source>
</evidence>
<evidence type="ECO:0000256" key="2">
    <source>
        <dbReference type="ARBA" id="ARBA00012759"/>
    </source>
</evidence>
<dbReference type="EMBL" id="CAXAMM010004313">
    <property type="protein sequence ID" value="CAK9003154.1"/>
    <property type="molecule type" value="Genomic_DNA"/>
</dbReference>
<evidence type="ECO:0000256" key="9">
    <source>
        <dbReference type="SAM" id="MobiDB-lite"/>
    </source>
</evidence>
<comment type="caution">
    <text evidence="11">The sequence shown here is derived from an EMBL/GenBank/DDBJ whole genome shotgun (WGS) entry which is preliminary data.</text>
</comment>
<name>A0ABP0IKP5_9DINO</name>
<evidence type="ECO:0000256" key="1">
    <source>
        <dbReference type="ARBA" id="ARBA00000707"/>
    </source>
</evidence>
<feature type="region of interest" description="Disordered" evidence="9">
    <location>
        <begin position="473"/>
        <end position="506"/>
    </location>
</feature>
<dbReference type="PANTHER" id="PTHR13367">
    <property type="entry name" value="UBIQUITIN THIOESTERASE"/>
    <property type="match status" value="1"/>
</dbReference>
<dbReference type="PROSITE" id="PS50222">
    <property type="entry name" value="EF_HAND_2"/>
    <property type="match status" value="1"/>
</dbReference>
<protein>
    <recommendedName>
        <fullName evidence="2">ubiquitinyl hydrolase 1</fullName>
        <ecNumber evidence="2">3.4.19.12</ecNumber>
    </recommendedName>
</protein>
<dbReference type="SMART" id="SM00054">
    <property type="entry name" value="EFh"/>
    <property type="match status" value="2"/>
</dbReference>
<dbReference type="InterPro" id="IPR051346">
    <property type="entry name" value="OTU_Deubiquitinase"/>
</dbReference>
<evidence type="ECO:0000256" key="5">
    <source>
        <dbReference type="ARBA" id="ARBA00022801"/>
    </source>
</evidence>
<keyword evidence="7" id="KW-0106">Calcium</keyword>
<dbReference type="Proteomes" id="UP001642464">
    <property type="component" value="Unassembled WGS sequence"/>
</dbReference>
<proteinExistence type="predicted"/>
<dbReference type="InterPro" id="IPR011992">
    <property type="entry name" value="EF-hand-dom_pair"/>
</dbReference>
<dbReference type="Gene3D" id="1.10.238.10">
    <property type="entry name" value="EF-hand"/>
    <property type="match status" value="1"/>
</dbReference>
<feature type="region of interest" description="Disordered" evidence="9">
    <location>
        <begin position="965"/>
        <end position="1005"/>
    </location>
</feature>
<sequence length="1631" mass="182165">MVYRGGAPRRPRPTSLLWRNWVEESGADFCVKQAELDEQTSSQVLGLEEGGKLQKPDRLRARVLPLHLLERRNEANMAQLFELLRKLPSAVHFYLEQSVFPQFMRFQDEKLSASGQDLGGSILFGQRIGFSGTPSDLMPRELGQCDYEPGSEGEMVSTMTDTKVVTFEAIPPGWNVELLLDSIIEAAHQGRCNALIDTGALITGLTNQEVGEPSQDVAEYLLGFGNRDVTGSPTSRLRQTREVTKLADSGVPAQRRFAFYDQAERRASSSGQREVHTTGMDIQHKLDAVAALTLSKDMCWRDYVQGAYRMRGIGRGQRICLYVIPEVVELISRDLALAGIEERLHGPDGTWTSDERGRLLAVAAWLLVNSIRTERIQFAMLQLQNLGNVWRRNAFQTVMQGFEMVTSEGLKEAVQVFKEPIAFTLPSGVPKARGVHEVVEERVDEMSGLIVNEEDEQAVAEVKKNVLELSALADEKEGEAGLETEQQREQEQERQQEQEQEEEKEQEIEIEKFVDLMHCRDDEEPESWPLVTLASEEKAKQFYEAQRFKLWKRRPLENLPGEARISTNWFNPQWSGFRRVKNVFVQMEWVPDMGKAVRCKEPLQLDQLEELEMHKKLRTAWDLLMRGEGIELPRATQVLESTTSTGHGKKPEKLPPPPGELGSERLMELLAASFDWDPALRDPGAALAYLGRKVEEKVNYEDMVRLLLDARFRTRDEGRSFVLLSLAEAETLRRVLHARLQEKEPILKQTPSAALALRCVFAGNAVLDGSKGFQPGPAFQCRMMHQLARFLDGQSFFRPPEISVLLRALQRNRPFERRRFYEGLGGCRRRGASGGWEQQPVAEVLRPWLEFEQVLARVRAVRLHAAIYGQGLSVQMAFQRFDVNQSGLLEPMELCRALRELGFAFDAEEVANWIEAVDTTGNHCADYSEFFAFCKLQVDALLGIGFVPKAALAADATVLMADRRDSHASAEPAEPVTPVAGKDEQVAQPKSANPTTGAPELIRHTSDIVRPDEIEEELLERRAAQKRQEAEEARAKAEVEEAIEVLVEEELGMNPSFGEGFGEWDFRGQLLPKDTFALGVVDLIPESWGSKAGKNFLLFDARAGLAVQRIQLAPNGNSDRRINKYSLTLWFRTPMLPSKADRMLLLDLPRGEMESEEESATNGSSSVFVWRGGVVAPEGYHEPSLQKKDLDASSKLRQMMNGEWRLKFSASEGEKEKKAEMLLSMEPSGRLLLSPSRGAASRKQDAQSRTCFGVRVKFQQEVREYIELHWNNQPPEDFQVVLDYLWQKIRSCCNVAMEGRSWSEIGWPGSQNQVKRKAKKDLQSRGEVLVARGLPALDALRIARALKEYSTAGAEFVEDKSQANELKVGDMVQLASTGAFGGVSGLNSGIQISPHMGGGGLFGASPPSVPFGAFDFGLFGGSSLEPGEAGKVTNVNFNRGQVHVEGKKGGRWYTEDEVMKVDPKALGLVPLTDSEWAGLPSTRSNYVTFSQQLPNPLLEGGWMGKGRAEKAEESSGAEVDLNFDVVQMGFMSSYVDAKVFYAEAGLEIRGHWRAADGSVGSVVGTKALAGLALGGLWHLELQTGAESMQHAWNCWRLGHARSAYARLLSTVLFADWMIDSKKTWQVVPPLK</sequence>
<keyword evidence="6" id="KW-0788">Thiol protease</keyword>
<evidence type="ECO:0000313" key="11">
    <source>
        <dbReference type="EMBL" id="CAK9003154.1"/>
    </source>
</evidence>
<evidence type="ECO:0000256" key="4">
    <source>
        <dbReference type="ARBA" id="ARBA00022786"/>
    </source>
</evidence>
<comment type="catalytic activity">
    <reaction evidence="1">
        <text>Thiol-dependent hydrolysis of ester, thioester, amide, peptide and isopeptide bonds formed by the C-terminal Gly of ubiquitin (a 76-residue protein attached to proteins as an intracellular targeting signal).</text>
        <dbReference type="EC" id="3.4.19.12"/>
    </reaction>
</comment>
<evidence type="ECO:0000313" key="12">
    <source>
        <dbReference type="Proteomes" id="UP001642464"/>
    </source>
</evidence>
<accession>A0ABP0IKP5</accession>
<dbReference type="InterPro" id="IPR018247">
    <property type="entry name" value="EF_Hand_1_Ca_BS"/>
</dbReference>
<dbReference type="PROSITE" id="PS00018">
    <property type="entry name" value="EF_HAND_1"/>
    <property type="match status" value="1"/>
</dbReference>
<evidence type="ECO:0000259" key="10">
    <source>
        <dbReference type="PROSITE" id="PS50222"/>
    </source>
</evidence>
<keyword evidence="12" id="KW-1185">Reference proteome</keyword>
<dbReference type="Pfam" id="PF13499">
    <property type="entry name" value="EF-hand_7"/>
    <property type="match status" value="1"/>
</dbReference>
<evidence type="ECO:0000256" key="8">
    <source>
        <dbReference type="SAM" id="Coils"/>
    </source>
</evidence>
<dbReference type="InterPro" id="IPR002048">
    <property type="entry name" value="EF_hand_dom"/>
</dbReference>
<dbReference type="PANTHER" id="PTHR13367:SF28">
    <property type="entry name" value="UBIQUITIN THIOESTERASE ZRANB1"/>
    <property type="match status" value="1"/>
</dbReference>
<keyword evidence="3" id="KW-0645">Protease</keyword>
<feature type="coiled-coil region" evidence="8">
    <location>
        <begin position="1014"/>
        <end position="1045"/>
    </location>
</feature>
<feature type="compositionally biased region" description="Basic and acidic residues" evidence="9">
    <location>
        <begin position="473"/>
        <end position="497"/>
    </location>
</feature>
<evidence type="ECO:0000256" key="6">
    <source>
        <dbReference type="ARBA" id="ARBA00022807"/>
    </source>
</evidence>
<keyword evidence="5" id="KW-0378">Hydrolase</keyword>
<reference evidence="11 12" key="1">
    <citation type="submission" date="2024-02" db="EMBL/GenBank/DDBJ databases">
        <authorList>
            <person name="Chen Y."/>
            <person name="Shah S."/>
            <person name="Dougan E. K."/>
            <person name="Thang M."/>
            <person name="Chan C."/>
        </authorList>
    </citation>
    <scope>NUCLEOTIDE SEQUENCE [LARGE SCALE GENOMIC DNA]</scope>
</reference>
<evidence type="ECO:0000256" key="3">
    <source>
        <dbReference type="ARBA" id="ARBA00022670"/>
    </source>
</evidence>
<dbReference type="CDD" id="cd00051">
    <property type="entry name" value="EFh"/>
    <property type="match status" value="1"/>
</dbReference>
<gene>
    <name evidence="11" type="ORF">SCF082_LOCUS7614</name>
</gene>
<feature type="domain" description="EF-hand" evidence="10">
    <location>
        <begin position="877"/>
        <end position="904"/>
    </location>
</feature>